<reference evidence="1" key="1">
    <citation type="submission" date="2020-08" db="EMBL/GenBank/DDBJ databases">
        <title>Genome public.</title>
        <authorList>
            <person name="Liu C."/>
            <person name="Sun Q."/>
        </authorList>
    </citation>
    <scope>NUCLEOTIDE SEQUENCE</scope>
    <source>
        <strain evidence="1">NSJ-50</strain>
    </source>
</reference>
<sequence>MFNGYVTRLFTERATVEITKKPVSVKALDKSKIYDAKPLLTNETLLAERLISLRSA</sequence>
<accession>A0A926FD21</accession>
<name>A0A926FD21_9FIRM</name>
<keyword evidence="2" id="KW-1185">Reference proteome</keyword>
<comment type="caution">
    <text evidence="1">The sequence shown here is derived from an EMBL/GenBank/DDBJ whole genome shotgun (WGS) entry which is preliminary data.</text>
</comment>
<evidence type="ECO:0000313" key="2">
    <source>
        <dbReference type="Proteomes" id="UP000647416"/>
    </source>
</evidence>
<protein>
    <submittedName>
        <fullName evidence="1">Uncharacterized protein</fullName>
    </submittedName>
</protein>
<dbReference type="EMBL" id="JACRTE010000012">
    <property type="protein sequence ID" value="MBC8597002.1"/>
    <property type="molecule type" value="Genomic_DNA"/>
</dbReference>
<dbReference type="Proteomes" id="UP000647416">
    <property type="component" value="Unassembled WGS sequence"/>
</dbReference>
<gene>
    <name evidence="1" type="ORF">H8706_09000</name>
</gene>
<dbReference type="AlphaFoldDB" id="A0A926FD21"/>
<organism evidence="1 2">
    <name type="scientific">Qingrenia yutianensis</name>
    <dbReference type="NCBI Taxonomy" id="2763676"/>
    <lineage>
        <taxon>Bacteria</taxon>
        <taxon>Bacillati</taxon>
        <taxon>Bacillota</taxon>
        <taxon>Clostridia</taxon>
        <taxon>Eubacteriales</taxon>
        <taxon>Oscillospiraceae</taxon>
        <taxon>Qingrenia</taxon>
    </lineage>
</organism>
<evidence type="ECO:0000313" key="1">
    <source>
        <dbReference type="EMBL" id="MBC8597002.1"/>
    </source>
</evidence>
<proteinExistence type="predicted"/>